<dbReference type="PANTHER" id="PTHR42798:SF2">
    <property type="entry name" value="ABC TRANSPORTER ATP-BINDING PROTEIN MG467-RELATED"/>
    <property type="match status" value="1"/>
</dbReference>
<dbReference type="InterPro" id="IPR027417">
    <property type="entry name" value="P-loop_NTPase"/>
</dbReference>
<keyword evidence="4 6" id="KW-0067">ATP-binding</keyword>
<dbReference type="SMART" id="SM00382">
    <property type="entry name" value="AAA"/>
    <property type="match status" value="1"/>
</dbReference>
<dbReference type="SUPFAM" id="SSF52540">
    <property type="entry name" value="P-loop containing nucleoside triphosphate hydrolases"/>
    <property type="match status" value="1"/>
</dbReference>
<dbReference type="GO" id="GO:0098796">
    <property type="term" value="C:membrane protein complex"/>
    <property type="evidence" value="ECO:0007669"/>
    <property type="project" value="UniProtKB-ARBA"/>
</dbReference>
<evidence type="ECO:0000313" key="6">
    <source>
        <dbReference type="EMBL" id="OGY27639.1"/>
    </source>
</evidence>
<dbReference type="GO" id="GO:0022857">
    <property type="term" value="F:transmembrane transporter activity"/>
    <property type="evidence" value="ECO:0007669"/>
    <property type="project" value="UniProtKB-ARBA"/>
</dbReference>
<dbReference type="InterPro" id="IPR003593">
    <property type="entry name" value="AAA+_ATPase"/>
</dbReference>
<keyword evidence="2" id="KW-0813">Transport</keyword>
<comment type="similarity">
    <text evidence="1">Belongs to the ABC transporter superfamily.</text>
</comment>
<name>A0A1G1WIT7_9BACT</name>
<dbReference type="Gene3D" id="3.40.50.300">
    <property type="entry name" value="P-loop containing nucleotide triphosphate hydrolases"/>
    <property type="match status" value="1"/>
</dbReference>
<dbReference type="EMBL" id="MHCU01000028">
    <property type="protein sequence ID" value="OGY27639.1"/>
    <property type="molecule type" value="Genomic_DNA"/>
</dbReference>
<evidence type="ECO:0000256" key="1">
    <source>
        <dbReference type="ARBA" id="ARBA00005417"/>
    </source>
</evidence>
<dbReference type="PANTHER" id="PTHR42798">
    <property type="entry name" value="LIPOPROTEIN-RELEASING SYSTEM ATP-BINDING PROTEIN LOLD"/>
    <property type="match status" value="1"/>
</dbReference>
<comment type="caution">
    <text evidence="6">The sequence shown here is derived from an EMBL/GenBank/DDBJ whole genome shotgun (WGS) entry which is preliminary data.</text>
</comment>
<keyword evidence="3" id="KW-0547">Nucleotide-binding</keyword>
<dbReference type="InterPro" id="IPR017911">
    <property type="entry name" value="MacB-like_ATP-bd"/>
</dbReference>
<dbReference type="InterPro" id="IPR003439">
    <property type="entry name" value="ABC_transporter-like_ATP-bd"/>
</dbReference>
<proteinExistence type="inferred from homology"/>
<evidence type="ECO:0000259" key="5">
    <source>
        <dbReference type="PROSITE" id="PS50893"/>
    </source>
</evidence>
<protein>
    <submittedName>
        <fullName evidence="6">ABC transporter ATP-binding protein</fullName>
    </submittedName>
</protein>
<dbReference type="PROSITE" id="PS50893">
    <property type="entry name" value="ABC_TRANSPORTER_2"/>
    <property type="match status" value="1"/>
</dbReference>
<evidence type="ECO:0000313" key="7">
    <source>
        <dbReference type="Proteomes" id="UP000176645"/>
    </source>
</evidence>
<organism evidence="6 7">
    <name type="scientific">Candidatus Woykebacteria bacterium RBG_19FT_COMBO_43_10</name>
    <dbReference type="NCBI Taxonomy" id="1802598"/>
    <lineage>
        <taxon>Bacteria</taxon>
        <taxon>Candidatus Woykeibacteriota</taxon>
    </lineage>
</organism>
<evidence type="ECO:0000256" key="3">
    <source>
        <dbReference type="ARBA" id="ARBA00022741"/>
    </source>
</evidence>
<dbReference type="GO" id="GO:0005524">
    <property type="term" value="F:ATP binding"/>
    <property type="evidence" value="ECO:0007669"/>
    <property type="project" value="UniProtKB-KW"/>
</dbReference>
<dbReference type="PROSITE" id="PS00211">
    <property type="entry name" value="ABC_TRANSPORTER_1"/>
    <property type="match status" value="1"/>
</dbReference>
<dbReference type="AlphaFoldDB" id="A0A1G1WIT7"/>
<sequence>MPNPLIELKNVTKTYHTGTVYYNALDDISVTIGENEFVAVMGPSGSGKSTLLNIVAGIDRPTNGQIVVGGTALSTLKSSGLATYRKTQVGIIFQSFNLLNHFTALENVNLSLILQGADSNEHKEKAAEALKWIGLGERLNNKPTQLSGGEQQRVAIVRALVKNPKIILADEPTGNLDSKTGQQIVELIKSLKSQGKTIILVTHNQEIARASDRIIQMKDGCIIP</sequence>
<evidence type="ECO:0000256" key="4">
    <source>
        <dbReference type="ARBA" id="ARBA00022840"/>
    </source>
</evidence>
<gene>
    <name evidence="6" type="ORF">A2Z42_00760</name>
</gene>
<feature type="domain" description="ABC transporter" evidence="5">
    <location>
        <begin position="6"/>
        <end position="223"/>
    </location>
</feature>
<accession>A0A1G1WIT7</accession>
<dbReference type="FunFam" id="3.40.50.300:FF:000032">
    <property type="entry name" value="Export ABC transporter ATP-binding protein"/>
    <property type="match status" value="1"/>
</dbReference>
<evidence type="ECO:0000256" key="2">
    <source>
        <dbReference type="ARBA" id="ARBA00022448"/>
    </source>
</evidence>
<dbReference type="InterPro" id="IPR017871">
    <property type="entry name" value="ABC_transporter-like_CS"/>
</dbReference>
<dbReference type="Pfam" id="PF00005">
    <property type="entry name" value="ABC_tran"/>
    <property type="match status" value="1"/>
</dbReference>
<reference evidence="6 7" key="1">
    <citation type="journal article" date="2016" name="Nat. Commun.">
        <title>Thousands of microbial genomes shed light on interconnected biogeochemical processes in an aquifer system.</title>
        <authorList>
            <person name="Anantharaman K."/>
            <person name="Brown C.T."/>
            <person name="Hug L.A."/>
            <person name="Sharon I."/>
            <person name="Castelle C.J."/>
            <person name="Probst A.J."/>
            <person name="Thomas B.C."/>
            <person name="Singh A."/>
            <person name="Wilkins M.J."/>
            <person name="Karaoz U."/>
            <person name="Brodie E.L."/>
            <person name="Williams K.H."/>
            <person name="Hubbard S.S."/>
            <person name="Banfield J.F."/>
        </authorList>
    </citation>
    <scope>NUCLEOTIDE SEQUENCE [LARGE SCALE GENOMIC DNA]</scope>
</reference>
<dbReference type="Proteomes" id="UP000176645">
    <property type="component" value="Unassembled WGS sequence"/>
</dbReference>
<dbReference type="CDD" id="cd03255">
    <property type="entry name" value="ABC_MJ0796_LolCDE_FtsE"/>
    <property type="match status" value="1"/>
</dbReference>
<dbReference type="GO" id="GO:0016887">
    <property type="term" value="F:ATP hydrolysis activity"/>
    <property type="evidence" value="ECO:0007669"/>
    <property type="project" value="InterPro"/>
</dbReference>